<protein>
    <submittedName>
        <fullName evidence="2">Uncharacterized protein</fullName>
    </submittedName>
</protein>
<reference evidence="2" key="1">
    <citation type="submission" date="2022-03" db="EMBL/GenBank/DDBJ databases">
        <authorList>
            <person name="Martin C."/>
        </authorList>
    </citation>
    <scope>NUCLEOTIDE SEQUENCE</scope>
</reference>
<dbReference type="Proteomes" id="UP000749559">
    <property type="component" value="Unassembled WGS sequence"/>
</dbReference>
<feature type="compositionally biased region" description="Basic and acidic residues" evidence="1">
    <location>
        <begin position="137"/>
        <end position="160"/>
    </location>
</feature>
<keyword evidence="3" id="KW-1185">Reference proteome</keyword>
<evidence type="ECO:0000313" key="2">
    <source>
        <dbReference type="EMBL" id="CAH1783708.1"/>
    </source>
</evidence>
<proteinExistence type="predicted"/>
<organism evidence="2 3">
    <name type="scientific">Owenia fusiformis</name>
    <name type="common">Polychaete worm</name>
    <dbReference type="NCBI Taxonomy" id="6347"/>
    <lineage>
        <taxon>Eukaryota</taxon>
        <taxon>Metazoa</taxon>
        <taxon>Spiralia</taxon>
        <taxon>Lophotrochozoa</taxon>
        <taxon>Annelida</taxon>
        <taxon>Polychaeta</taxon>
        <taxon>Sedentaria</taxon>
        <taxon>Canalipalpata</taxon>
        <taxon>Sabellida</taxon>
        <taxon>Oweniida</taxon>
        <taxon>Oweniidae</taxon>
        <taxon>Owenia</taxon>
    </lineage>
</organism>
<evidence type="ECO:0000313" key="3">
    <source>
        <dbReference type="Proteomes" id="UP000749559"/>
    </source>
</evidence>
<accession>A0A8S4NQA0</accession>
<name>A0A8S4NQA0_OWEFU</name>
<gene>
    <name evidence="2" type="ORF">OFUS_LOCUS10024</name>
</gene>
<feature type="region of interest" description="Disordered" evidence="1">
    <location>
        <begin position="129"/>
        <end position="160"/>
    </location>
</feature>
<dbReference type="AlphaFoldDB" id="A0A8S4NQA0"/>
<evidence type="ECO:0000256" key="1">
    <source>
        <dbReference type="SAM" id="MobiDB-lite"/>
    </source>
</evidence>
<comment type="caution">
    <text evidence="2">The sequence shown here is derived from an EMBL/GenBank/DDBJ whole genome shotgun (WGS) entry which is preliminary data.</text>
</comment>
<sequence length="160" mass="18409">MPPQLNKSHKVRKVASRVFFWESTETNSFWNRSNMIGPFIEPAVDNVEEIGEDIPAIEIDSINIYEWPEIDFTKFGKNGIYTKADCTMETILRMSPVYDPTFSNPPKRSLLERAVHRLGKRAREAKYAISSTAIRKPKNENNQKEDSCKGTNKKSEFSSF</sequence>
<dbReference type="EMBL" id="CAIIXF020000005">
    <property type="protein sequence ID" value="CAH1783708.1"/>
    <property type="molecule type" value="Genomic_DNA"/>
</dbReference>